<evidence type="ECO:0000256" key="1">
    <source>
        <dbReference type="SAM" id="Phobius"/>
    </source>
</evidence>
<accession>A0A6J5LAA7</accession>
<dbReference type="EMBL" id="LR796244">
    <property type="protein sequence ID" value="CAB4130915.1"/>
    <property type="molecule type" value="Genomic_DNA"/>
</dbReference>
<keyword evidence="1" id="KW-0812">Transmembrane</keyword>
<keyword evidence="1" id="KW-1133">Transmembrane helix</keyword>
<organism evidence="2">
    <name type="scientific">uncultured Caudovirales phage</name>
    <dbReference type="NCBI Taxonomy" id="2100421"/>
    <lineage>
        <taxon>Viruses</taxon>
        <taxon>Duplodnaviria</taxon>
        <taxon>Heunggongvirae</taxon>
        <taxon>Uroviricota</taxon>
        <taxon>Caudoviricetes</taxon>
        <taxon>Peduoviridae</taxon>
        <taxon>Maltschvirus</taxon>
        <taxon>Maltschvirus maltsch</taxon>
    </lineage>
</organism>
<sequence length="72" mass="7950">MNCCDEYGNCNQGRDCPVRQKKECQWCYGTGYDASGLKCVCHPEHPGDFLAVLYGLFIAVIVILLTVKSCAT</sequence>
<name>A0A6J5LAA7_9CAUD</name>
<evidence type="ECO:0000313" key="2">
    <source>
        <dbReference type="EMBL" id="CAB4130915.1"/>
    </source>
</evidence>
<keyword evidence="1" id="KW-0472">Membrane</keyword>
<gene>
    <name evidence="2" type="ORF">UFOVP123_44</name>
</gene>
<proteinExistence type="predicted"/>
<feature type="transmembrane region" description="Helical" evidence="1">
    <location>
        <begin position="49"/>
        <end position="67"/>
    </location>
</feature>
<reference evidence="2" key="1">
    <citation type="submission" date="2020-04" db="EMBL/GenBank/DDBJ databases">
        <authorList>
            <person name="Chiriac C."/>
            <person name="Salcher M."/>
            <person name="Ghai R."/>
            <person name="Kavagutti S V."/>
        </authorList>
    </citation>
    <scope>NUCLEOTIDE SEQUENCE</scope>
</reference>
<protein>
    <submittedName>
        <fullName evidence="2">Uncharacterized protein</fullName>
    </submittedName>
</protein>